<accession>A0A4Y2KVI3</accession>
<gene>
    <name evidence="1" type="ORF">AVEN_177232_1</name>
</gene>
<dbReference type="EMBL" id="BGPR01005066">
    <property type="protein sequence ID" value="GBN06474.1"/>
    <property type="molecule type" value="Genomic_DNA"/>
</dbReference>
<evidence type="ECO:0000313" key="1">
    <source>
        <dbReference type="EMBL" id="GBN06474.1"/>
    </source>
</evidence>
<dbReference type="Proteomes" id="UP000499080">
    <property type="component" value="Unassembled WGS sequence"/>
</dbReference>
<proteinExistence type="predicted"/>
<dbReference type="AlphaFoldDB" id="A0A4Y2KVI3"/>
<name>A0A4Y2KVI3_ARAVE</name>
<evidence type="ECO:0000313" key="2">
    <source>
        <dbReference type="Proteomes" id="UP000499080"/>
    </source>
</evidence>
<sequence>MEKQLKYVLMLSLKEMALRRVAVLLWYDSDILTSISKFQSDTLFCINRRKEWRETIDKKIKDKMLKLNLPESLTKQMIDIVEPISLEIKRWKTFHGDFIYNSYKEISSPDLAKLCWTTVGTINYQKTAEEFVRCNALNVEGRYKLACLYCLEDYIPFLWEELPKYMKEHFYNEYVTLPYLPYFWPHILKRELSKLDYLLRTSGRNLFTLNQYAFEYSAEKGNKTAAEYFFQKLTQEEREASLMRTTLAVLANPNMELNKYVADFPKEKFSDVFCYLLSLMTPEQQLEILQARPVDVFLCFLDWPWQDLFLENADLIWTLLHPSGYGDLILKMMYRYSTSDFYFPKLFQDFFMQSPLDFKKKFIDPEHAYPLLCKFFDSEDSETIQVIFRNVDAVDRVKLVCHCDVLELFYFCMVKDGWHMVEVCLREATLCKEDGKRLKEVFMEFLKCKVRGEIMWRNGKFKRFSEFLDETDVSADKGKKA</sequence>
<protein>
    <submittedName>
        <fullName evidence="1">Uncharacterized protein</fullName>
    </submittedName>
</protein>
<organism evidence="1 2">
    <name type="scientific">Araneus ventricosus</name>
    <name type="common">Orbweaver spider</name>
    <name type="synonym">Epeira ventricosa</name>
    <dbReference type="NCBI Taxonomy" id="182803"/>
    <lineage>
        <taxon>Eukaryota</taxon>
        <taxon>Metazoa</taxon>
        <taxon>Ecdysozoa</taxon>
        <taxon>Arthropoda</taxon>
        <taxon>Chelicerata</taxon>
        <taxon>Arachnida</taxon>
        <taxon>Araneae</taxon>
        <taxon>Araneomorphae</taxon>
        <taxon>Entelegynae</taxon>
        <taxon>Araneoidea</taxon>
        <taxon>Araneidae</taxon>
        <taxon>Araneus</taxon>
    </lineage>
</organism>
<keyword evidence="2" id="KW-1185">Reference proteome</keyword>
<comment type="caution">
    <text evidence="1">The sequence shown here is derived from an EMBL/GenBank/DDBJ whole genome shotgun (WGS) entry which is preliminary data.</text>
</comment>
<reference evidence="1 2" key="1">
    <citation type="journal article" date="2019" name="Sci. Rep.">
        <title>Orb-weaving spider Araneus ventricosus genome elucidates the spidroin gene catalogue.</title>
        <authorList>
            <person name="Kono N."/>
            <person name="Nakamura H."/>
            <person name="Ohtoshi R."/>
            <person name="Moran D.A.P."/>
            <person name="Shinohara A."/>
            <person name="Yoshida Y."/>
            <person name="Fujiwara M."/>
            <person name="Mori M."/>
            <person name="Tomita M."/>
            <person name="Arakawa K."/>
        </authorList>
    </citation>
    <scope>NUCLEOTIDE SEQUENCE [LARGE SCALE GENOMIC DNA]</scope>
</reference>
<dbReference type="OrthoDB" id="6429063at2759"/>